<proteinExistence type="predicted"/>
<protein>
    <submittedName>
        <fullName evidence="2">Uncharacterized protein</fullName>
    </submittedName>
</protein>
<name>A0A9W6CIS7_XANFL</name>
<dbReference type="EMBL" id="BSDO01000001">
    <property type="protein sequence ID" value="GLI20352.1"/>
    <property type="molecule type" value="Genomic_DNA"/>
</dbReference>
<dbReference type="AlphaFoldDB" id="A0A9W6CIS7"/>
<accession>A0A9W6CIS7</accession>
<reference evidence="2" key="1">
    <citation type="submission" date="2022-12" db="EMBL/GenBank/DDBJ databases">
        <title>Reference genome sequencing for broad-spectrum identification of bacterial and archaeal isolates by mass spectrometry.</title>
        <authorList>
            <person name="Sekiguchi Y."/>
            <person name="Tourlousse D.M."/>
        </authorList>
    </citation>
    <scope>NUCLEOTIDE SEQUENCE</scope>
    <source>
        <strain evidence="2">301</strain>
    </source>
</reference>
<organism evidence="2 3">
    <name type="scientific">Xanthobacter flavus</name>
    <dbReference type="NCBI Taxonomy" id="281"/>
    <lineage>
        <taxon>Bacteria</taxon>
        <taxon>Pseudomonadati</taxon>
        <taxon>Pseudomonadota</taxon>
        <taxon>Alphaproteobacteria</taxon>
        <taxon>Hyphomicrobiales</taxon>
        <taxon>Xanthobacteraceae</taxon>
        <taxon>Xanthobacter</taxon>
    </lineage>
</organism>
<evidence type="ECO:0000256" key="1">
    <source>
        <dbReference type="SAM" id="MobiDB-lite"/>
    </source>
</evidence>
<gene>
    <name evidence="2" type="ORF">XFLAVUS301_00260</name>
</gene>
<evidence type="ECO:0000313" key="3">
    <source>
        <dbReference type="Proteomes" id="UP001144397"/>
    </source>
</evidence>
<dbReference type="Proteomes" id="UP001144397">
    <property type="component" value="Unassembled WGS sequence"/>
</dbReference>
<evidence type="ECO:0000313" key="2">
    <source>
        <dbReference type="EMBL" id="GLI20352.1"/>
    </source>
</evidence>
<comment type="caution">
    <text evidence="2">The sequence shown here is derived from an EMBL/GenBank/DDBJ whole genome shotgun (WGS) entry which is preliminary data.</text>
</comment>
<sequence>MPGWWAVTPDGTPAGGPYATEEAAIVGIGARGADQPTGRPGEAGPPPEE</sequence>
<feature type="region of interest" description="Disordered" evidence="1">
    <location>
        <begin position="28"/>
        <end position="49"/>
    </location>
</feature>